<protein>
    <submittedName>
        <fullName evidence="1">Transferase hexapeptide repeat protein</fullName>
    </submittedName>
</protein>
<dbReference type="InterPro" id="IPR047324">
    <property type="entry name" value="LbH_gamma_CA-like"/>
</dbReference>
<dbReference type="InterPro" id="IPR011004">
    <property type="entry name" value="Trimer_LpxA-like_sf"/>
</dbReference>
<dbReference type="PANTHER" id="PTHR13061">
    <property type="entry name" value="DYNACTIN SUBUNIT P25"/>
    <property type="match status" value="1"/>
</dbReference>
<proteinExistence type="predicted"/>
<dbReference type="InterPro" id="IPR001451">
    <property type="entry name" value="Hexapep"/>
</dbReference>
<sequence>MSALNKSDSRFLHSFLPNTTMPLYKLGELSPSVAETAFVAEEATVIGAAELASNVSVWPGVVIRADNEPIRVGEGSNIQEGAVLHTDPGFPIHIGKGVSVGHQAMLHGCTVGDGALVGIQAVILNKAQIGADSLVGAGALVTEGKVFPPRSLIIGTPAKVVRELTDEEVANLRANAEDYVRRAGLYKKSLTRIG</sequence>
<dbReference type="InterPro" id="IPR050484">
    <property type="entry name" value="Transf_Hexapept/Carb_Anhydrase"/>
</dbReference>
<accession>Q46MR8</accession>
<dbReference type="Pfam" id="PF00132">
    <property type="entry name" value="Hexapep"/>
    <property type="match status" value="1"/>
</dbReference>
<dbReference type="GO" id="GO:0016740">
    <property type="term" value="F:transferase activity"/>
    <property type="evidence" value="ECO:0007669"/>
    <property type="project" value="UniProtKB-KW"/>
</dbReference>
<dbReference type="EMBL" id="CP000092">
    <property type="protein sequence ID" value="AAZ65557.1"/>
    <property type="molecule type" value="Genomic_DNA"/>
</dbReference>
<name>Q46MR8_CUPPJ</name>
<dbReference type="HOGENOM" id="CLU_064827_4_1_4"/>
<reference evidence="1" key="1">
    <citation type="submission" date="2005-08" db="EMBL/GenBank/DDBJ databases">
        <title>Complete sequence of a megaplasmid of Ralstonia eutropha JMP134.</title>
        <authorList>
            <person name="Copeland A."/>
            <person name="Lucas S."/>
            <person name="Lapidus A."/>
            <person name="Barry K."/>
            <person name="Detter J.C."/>
            <person name="Glavina T."/>
            <person name="Hammon N."/>
            <person name="Israni S."/>
            <person name="Pitluck S."/>
            <person name="Goltsman E."/>
            <person name="Martinez M."/>
            <person name="Vergez L."/>
            <person name="Larimer F."/>
            <person name="Land M."/>
            <person name="Lykidis A."/>
            <person name="Richardson P."/>
        </authorList>
    </citation>
    <scope>NUCLEOTIDE SEQUENCE [LARGE SCALE GENOMIC DNA]</scope>
    <source>
        <strain evidence="1">JMP134</strain>
        <plasmid evidence="1">megaplasmid</plasmid>
    </source>
</reference>
<gene>
    <name evidence="1" type="ordered locus">Reut_C6251</name>
</gene>
<dbReference type="SUPFAM" id="SSF51161">
    <property type="entry name" value="Trimeric LpxA-like enzymes"/>
    <property type="match status" value="1"/>
</dbReference>
<dbReference type="KEGG" id="reu:Reut_C6251"/>
<dbReference type="Gene3D" id="2.160.10.10">
    <property type="entry name" value="Hexapeptide repeat proteins"/>
    <property type="match status" value="1"/>
</dbReference>
<geneLocation type="plasmid" evidence="1">
    <name>megaplasmid</name>
</geneLocation>
<evidence type="ECO:0000313" key="1">
    <source>
        <dbReference type="EMBL" id="AAZ65557.1"/>
    </source>
</evidence>
<keyword evidence="1" id="KW-0808">Transferase</keyword>
<dbReference type="AlphaFoldDB" id="Q46MR8"/>
<dbReference type="eggNOG" id="COG0663">
    <property type="taxonomic scope" value="Bacteria"/>
</dbReference>
<dbReference type="PANTHER" id="PTHR13061:SF29">
    <property type="entry name" value="GAMMA CARBONIC ANHYDRASE-LIKE 1, MITOCHONDRIAL-RELATED"/>
    <property type="match status" value="1"/>
</dbReference>
<organism evidence="1">
    <name type="scientific">Cupriavidus pinatubonensis (strain JMP 134 / LMG 1197)</name>
    <name type="common">Cupriavidus necator (strain JMP 134)</name>
    <dbReference type="NCBI Taxonomy" id="264198"/>
    <lineage>
        <taxon>Bacteria</taxon>
        <taxon>Pseudomonadati</taxon>
        <taxon>Pseudomonadota</taxon>
        <taxon>Betaproteobacteria</taxon>
        <taxon>Burkholderiales</taxon>
        <taxon>Burkholderiaceae</taxon>
        <taxon>Cupriavidus</taxon>
    </lineage>
</organism>
<keyword evidence="1" id="KW-0614">Plasmid</keyword>
<dbReference type="CDD" id="cd04645">
    <property type="entry name" value="LbH_gamma_CA_like"/>
    <property type="match status" value="1"/>
</dbReference>